<name>A0A9X2FDL5_9BACT</name>
<dbReference type="InterPro" id="IPR018299">
    <property type="entry name" value="Alkaline_phosphatase_AS"/>
</dbReference>
<keyword evidence="6 14" id="KW-0378">Hydrolase</keyword>
<keyword evidence="4" id="KW-0732">Signal</keyword>
<evidence type="ECO:0000313" key="15">
    <source>
        <dbReference type="Proteomes" id="UP001155241"/>
    </source>
</evidence>
<dbReference type="GO" id="GO:0007154">
    <property type="term" value="P:cell communication"/>
    <property type="evidence" value="ECO:0007669"/>
    <property type="project" value="InterPro"/>
</dbReference>
<dbReference type="EMBL" id="JAMXLR010000077">
    <property type="protein sequence ID" value="MCO6046674.1"/>
    <property type="molecule type" value="Genomic_DNA"/>
</dbReference>
<dbReference type="InterPro" id="IPR017850">
    <property type="entry name" value="Alkaline_phosphatase_core_sf"/>
</dbReference>
<protein>
    <submittedName>
        <fullName evidence="14">Alkaline phosphatase</fullName>
        <ecNumber evidence="14">3.1.3.1</ecNumber>
    </submittedName>
</protein>
<dbReference type="InterPro" id="IPR001952">
    <property type="entry name" value="Alkaline_phosphatase"/>
</dbReference>
<dbReference type="SMART" id="SM00098">
    <property type="entry name" value="alkPPc"/>
    <property type="match status" value="1"/>
</dbReference>
<keyword evidence="3 11" id="KW-0479">Metal-binding</keyword>
<evidence type="ECO:0000256" key="3">
    <source>
        <dbReference type="ARBA" id="ARBA00022723"/>
    </source>
</evidence>
<comment type="caution">
    <text evidence="14">The sequence shown here is derived from an EMBL/GenBank/DDBJ whole genome shotgun (WGS) entry which is preliminary data.</text>
</comment>
<feature type="binding site" evidence="11">
    <location>
        <position position="113"/>
    </location>
    <ligand>
        <name>Mg(2+)</name>
        <dbReference type="ChEBI" id="CHEBI:18420"/>
    </ligand>
</feature>
<dbReference type="AlphaFoldDB" id="A0A9X2FDL5"/>
<reference evidence="14" key="1">
    <citation type="submission" date="2022-06" db="EMBL/GenBank/DDBJ databases">
        <title>Aeoliella straminimaris, a novel planctomycete from sediments.</title>
        <authorList>
            <person name="Vitorino I.R."/>
            <person name="Lage O.M."/>
        </authorList>
    </citation>
    <scope>NUCLEOTIDE SEQUENCE</scope>
    <source>
        <strain evidence="14">ICT_H6.2</strain>
    </source>
</reference>
<evidence type="ECO:0000259" key="13">
    <source>
        <dbReference type="Pfam" id="PF03160"/>
    </source>
</evidence>
<feature type="binding site" evidence="11">
    <location>
        <position position="115"/>
    </location>
    <ligand>
        <name>Mg(2+)</name>
        <dbReference type="ChEBI" id="CHEBI:18420"/>
    </ligand>
</feature>
<dbReference type="GO" id="GO:0004035">
    <property type="term" value="F:alkaline phosphatase activity"/>
    <property type="evidence" value="ECO:0007669"/>
    <property type="project" value="UniProtKB-EC"/>
</dbReference>
<evidence type="ECO:0000256" key="8">
    <source>
        <dbReference type="ARBA" id="ARBA00022837"/>
    </source>
</evidence>
<accession>A0A9X2FDL5</accession>
<evidence type="ECO:0000256" key="1">
    <source>
        <dbReference type="ARBA" id="ARBA00005984"/>
    </source>
</evidence>
<feature type="binding site" evidence="11">
    <location>
        <position position="232"/>
    </location>
    <ligand>
        <name>Zn(2+)</name>
        <dbReference type="ChEBI" id="CHEBI:29105"/>
        <label>2</label>
    </ligand>
</feature>
<comment type="cofactor">
    <cofactor evidence="11">
        <name>Mg(2+)</name>
        <dbReference type="ChEBI" id="CHEBI:18420"/>
    </cofactor>
    <text evidence="11">Binds 1 Mg(2+) ion.</text>
</comment>
<dbReference type="Pfam" id="PF03160">
    <property type="entry name" value="Calx-beta"/>
    <property type="match status" value="1"/>
</dbReference>
<evidence type="ECO:0000256" key="11">
    <source>
        <dbReference type="PIRSR" id="PIRSR601952-2"/>
    </source>
</evidence>
<feature type="binding site" evidence="11">
    <location>
        <position position="15"/>
    </location>
    <ligand>
        <name>Zn(2+)</name>
        <dbReference type="ChEBI" id="CHEBI:29105"/>
        <label>2</label>
    </ligand>
</feature>
<dbReference type="CDD" id="cd16012">
    <property type="entry name" value="ALP"/>
    <property type="match status" value="1"/>
</dbReference>
<keyword evidence="9 11" id="KW-0460">Magnesium</keyword>
<gene>
    <name evidence="14" type="ORF">NG895_22490</name>
</gene>
<dbReference type="Gene3D" id="3.40.720.10">
    <property type="entry name" value="Alkaline Phosphatase, subunit A"/>
    <property type="match status" value="1"/>
</dbReference>
<feature type="binding site" evidence="11">
    <location>
        <position position="277"/>
    </location>
    <ligand>
        <name>Zn(2+)</name>
        <dbReference type="ChEBI" id="CHEBI:29105"/>
        <label>2</label>
    </ligand>
</feature>
<sequence length="1154" mass="121376">MLSTMPTNIILMIGDGMGPEQVEAGRYLLDSSGDTPLSFETLPYQAEMTTYSADNSVTDSAASATAMATGQKVNNGVISLAYPGDGSELQTSLEIHQLSGKATGLVSTAYITHATPAAFGAHESSRNNTGSIADDFLSQTLPNVLLGGGANGMSASAATNAGYTVVTTADEMQVLTGTEVYVSGQFGSSHLPYEYDGLDDLPHLSEMTGTALDLVDNDPDGFFLMVEGGRIDHAGHDNDLPRLQAEVVEFSNAVQTVIDWVDLNSNWTDTLLIVTADHETGGLDFNFDTGTGSFSTTGHTAANVPVYAWGAGAESVIGTLDNTDVFSLTTVGAFSTVEFQQGVNSYSGTFDTNLFQDPARADTSYATATQLNVDSDEPSGSGDDAQVLLRFADIFGTGAGQVPLDAQLVSARLELQVSNPGNSLNLHQMLTSWDDTDTWNSRVAGIQADGTEAAGWADASTGAVATGTLLIDVTSSLAAWQADPTTNHGWAVLSSGTDGVDFDSAEGPTQPKLVVSFQPGTGNSQPVANADAVTLDEGAMATTLDGGAASVLDNDTDADPGDTLTINTTPIVAPQFGDLVLKTDGTFSYTHNGSENFSDSFTYEVHDGAGGADTATVLITVTPVNDNTPIAVADSATVTEGGTVTLLDSGEASVQANDSDADLPGDTLTAVLDTGPAFATDFTLNADGTFSYTHDGSENLSDSFSYHVNDGLHDSNVVAVTVAVAPAVQRYFAASETSVFGTVAGSYVDTQAADDRNEQITEEIYGGKRSRLEHVWDFGQVDSAQQFVFEGYRTALSADDFQFEYSTDGVNWTTMIASVATTESVHEYQFGAPISGAVQVRVVDTDRSKESTLDMISIDEMYFLRQTGPVLPTVSLVTTDDTAVEDVSDPGTFTVTRSGDVSGDLVVSYVVDDSSTATASDYQETLTGSVTIPDGSAEATITITPVNDGQSEGIETLTLVLVAGDYTVASPDTATIAIHDTAVVPDNVYTSGESTVLGEVISGDHSATLVDDGLYEVIQEELLSRGQGKSQLEHIWTFDLAQEGDWTFFMEAYDTGSNDHFEIQYSLDQNTWTTMFTVDNSSPDDMYSSGPLTITDGLVYVRAIDTNRSNGETTLDALYVDQMFFSTSEALDAAEDVSLSLDPAVVDAVFAEVN</sequence>
<dbReference type="PROSITE" id="PS00123">
    <property type="entry name" value="ALKALINE_PHOSPHATASE"/>
    <property type="match status" value="1"/>
</dbReference>
<dbReference type="InterPro" id="IPR010221">
    <property type="entry name" value="VCBS_dom"/>
</dbReference>
<dbReference type="InterPro" id="IPR003644">
    <property type="entry name" value="Calx_beta"/>
</dbReference>
<feature type="binding site" evidence="11">
    <location>
        <position position="227"/>
    </location>
    <ligand>
        <name>Mg(2+)</name>
        <dbReference type="ChEBI" id="CHEBI:18420"/>
    </ligand>
</feature>
<dbReference type="Gene3D" id="2.60.40.2030">
    <property type="match status" value="1"/>
</dbReference>
<dbReference type="PANTHER" id="PTHR11596:SF5">
    <property type="entry name" value="ALKALINE PHOSPHATASE"/>
    <property type="match status" value="1"/>
</dbReference>
<dbReference type="Pfam" id="PF17963">
    <property type="entry name" value="Big_9"/>
    <property type="match status" value="2"/>
</dbReference>
<dbReference type="SUPFAM" id="SSF141072">
    <property type="entry name" value="CalX-like"/>
    <property type="match status" value="1"/>
</dbReference>
<proteinExistence type="inferred from homology"/>
<dbReference type="Proteomes" id="UP001155241">
    <property type="component" value="Unassembled WGS sequence"/>
</dbReference>
<evidence type="ECO:0000256" key="2">
    <source>
        <dbReference type="ARBA" id="ARBA00022553"/>
    </source>
</evidence>
<comment type="similarity">
    <text evidence="1 12">Belongs to the alkaline phosphatase family.</text>
</comment>
<organism evidence="14 15">
    <name type="scientific">Aeoliella straminimaris</name>
    <dbReference type="NCBI Taxonomy" id="2954799"/>
    <lineage>
        <taxon>Bacteria</taxon>
        <taxon>Pseudomonadati</taxon>
        <taxon>Planctomycetota</taxon>
        <taxon>Planctomycetia</taxon>
        <taxon>Pirellulales</taxon>
        <taxon>Lacipirellulaceae</taxon>
        <taxon>Aeoliella</taxon>
    </lineage>
</organism>
<feature type="binding site" evidence="11">
    <location>
        <position position="15"/>
    </location>
    <ligand>
        <name>Mg(2+)</name>
        <dbReference type="ChEBI" id="CHEBI:18420"/>
    </ligand>
</feature>
<feature type="binding site" evidence="11">
    <location>
        <position position="236"/>
    </location>
    <ligand>
        <name>Zn(2+)</name>
        <dbReference type="ChEBI" id="CHEBI:29105"/>
        <label>2</label>
    </ligand>
</feature>
<dbReference type="InterPro" id="IPR038081">
    <property type="entry name" value="CalX-like_sf"/>
</dbReference>
<dbReference type="NCBIfam" id="TIGR01965">
    <property type="entry name" value="VCBS_repeat"/>
    <property type="match status" value="1"/>
</dbReference>
<comment type="cofactor">
    <cofactor evidence="11">
        <name>Zn(2+)</name>
        <dbReference type="ChEBI" id="CHEBI:29105"/>
    </cofactor>
    <text evidence="11">Binds 2 Zn(2+) ions.</text>
</comment>
<dbReference type="RefSeq" id="WP_252854789.1">
    <property type="nucleotide sequence ID" value="NZ_JAMXLR010000077.1"/>
</dbReference>
<evidence type="ECO:0000256" key="4">
    <source>
        <dbReference type="ARBA" id="ARBA00022729"/>
    </source>
</evidence>
<dbReference type="SUPFAM" id="SSF53649">
    <property type="entry name" value="Alkaline phosphatase-like"/>
    <property type="match status" value="1"/>
</dbReference>
<dbReference type="PANTHER" id="PTHR11596">
    <property type="entry name" value="ALKALINE PHOSPHATASE"/>
    <property type="match status" value="1"/>
</dbReference>
<feature type="domain" description="Calx-beta" evidence="13">
    <location>
        <begin position="883"/>
        <end position="981"/>
    </location>
</feature>
<dbReference type="Gene3D" id="2.60.40.2810">
    <property type="match status" value="1"/>
</dbReference>
<evidence type="ECO:0000256" key="5">
    <source>
        <dbReference type="ARBA" id="ARBA00022737"/>
    </source>
</evidence>
<keyword evidence="5" id="KW-0677">Repeat</keyword>
<feature type="binding site" evidence="11">
    <location>
        <position position="278"/>
    </location>
    <ligand>
        <name>Zn(2+)</name>
        <dbReference type="ChEBI" id="CHEBI:29105"/>
        <label>2</label>
    </ligand>
</feature>
<dbReference type="NCBIfam" id="NF033679">
    <property type="entry name" value="DNRLRE_dom"/>
    <property type="match status" value="1"/>
</dbReference>
<evidence type="ECO:0000256" key="10">
    <source>
        <dbReference type="PIRSR" id="PIRSR601952-1"/>
    </source>
</evidence>
<dbReference type="GO" id="GO:0046872">
    <property type="term" value="F:metal ion binding"/>
    <property type="evidence" value="ECO:0007669"/>
    <property type="project" value="UniProtKB-KW"/>
</dbReference>
<dbReference type="GO" id="GO:0016020">
    <property type="term" value="C:membrane"/>
    <property type="evidence" value="ECO:0007669"/>
    <property type="project" value="InterPro"/>
</dbReference>
<dbReference type="EC" id="3.1.3.1" evidence="14"/>
<keyword evidence="7 11" id="KW-0862">Zinc</keyword>
<evidence type="ECO:0000256" key="9">
    <source>
        <dbReference type="ARBA" id="ARBA00022842"/>
    </source>
</evidence>
<evidence type="ECO:0000256" key="12">
    <source>
        <dbReference type="RuleBase" id="RU003946"/>
    </source>
</evidence>
<keyword evidence="8" id="KW-0106">Calcium</keyword>
<keyword evidence="15" id="KW-1185">Reference proteome</keyword>
<evidence type="ECO:0000256" key="6">
    <source>
        <dbReference type="ARBA" id="ARBA00022801"/>
    </source>
</evidence>
<dbReference type="Pfam" id="PF00245">
    <property type="entry name" value="Alk_phosphatase"/>
    <property type="match status" value="1"/>
</dbReference>
<evidence type="ECO:0000256" key="7">
    <source>
        <dbReference type="ARBA" id="ARBA00022833"/>
    </source>
</evidence>
<evidence type="ECO:0000313" key="14">
    <source>
        <dbReference type="EMBL" id="MCO6046674.1"/>
    </source>
</evidence>
<keyword evidence="2" id="KW-0597">Phosphoprotein</keyword>
<dbReference type="PRINTS" id="PR00113">
    <property type="entry name" value="ALKPHPHTASE"/>
</dbReference>
<feature type="active site" description="Phosphoserine intermediate" evidence="10">
    <location>
        <position position="60"/>
    </location>
</feature>